<evidence type="ECO:0000259" key="9">
    <source>
        <dbReference type="PROSITE" id="PS50850"/>
    </source>
</evidence>
<keyword evidence="7 8" id="KW-0472">Membrane</keyword>
<reference evidence="10 11" key="1">
    <citation type="submission" date="2019-05" db="EMBL/GenBank/DDBJ databases">
        <title>Algicella ahnfeltiae gen. nov., sp. nov., a novel marine bacterium of the family Flavobacteriaceae isolated from a red alga.</title>
        <authorList>
            <person name="Nedashkovskaya O.I."/>
            <person name="Kukhlevskiy A.D."/>
            <person name="Kim S.-G."/>
            <person name="Zhukova N.V."/>
            <person name="Mikhailov V.V."/>
        </authorList>
    </citation>
    <scope>NUCLEOTIDE SEQUENCE [LARGE SCALE GENOMIC DNA]</scope>
    <source>
        <strain evidence="10 11">10Alg115</strain>
    </source>
</reference>
<feature type="transmembrane region" description="Helical" evidence="8">
    <location>
        <begin position="370"/>
        <end position="392"/>
    </location>
</feature>
<sequence length="406" mass="44612">MQIKKSSQIEFIALMASLMSAVALAIDALLPALSYIGISIGTLQETDNQLIITMIFLGLGIGPLLFGPISDSLGRKPVVYMGFGLFIIASFICVYATSLNMMIAGRILQGIGLSAPRTIAIAMVRDKYSGDYMARIMSFITVVFLLVPTVAPATGKFILDHYNWQAIFYSQLIFSVLISIWFWKRQDETLAVENRVPFSSHIFMNGLREIIKHKTTIGYTVISGFITGAFIVYLSGSQQIFEKQYLMVDQFPFIFAGLAIAVGTATFLNGTLVLRFGMEKLVTFALLGFLTSSFLYCILFYNTGNPPVAILIVFFALQFLSIGFLFGNLRALAMQPVGHIAGIGAAITGFISTLMAVSISTYIGRFIEDTALPLFVGFFICGMLAFIVLLLLKRGKLRLLAPQIKE</sequence>
<feature type="transmembrane region" description="Helical" evidence="8">
    <location>
        <begin position="308"/>
        <end position="329"/>
    </location>
</feature>
<dbReference type="GO" id="GO:1990961">
    <property type="term" value="P:xenobiotic detoxification by transmembrane export across the plasma membrane"/>
    <property type="evidence" value="ECO:0007669"/>
    <property type="project" value="InterPro"/>
</dbReference>
<evidence type="ECO:0000256" key="1">
    <source>
        <dbReference type="ARBA" id="ARBA00004651"/>
    </source>
</evidence>
<evidence type="ECO:0000256" key="8">
    <source>
        <dbReference type="SAM" id="Phobius"/>
    </source>
</evidence>
<feature type="transmembrane region" description="Helical" evidence="8">
    <location>
        <begin position="341"/>
        <end position="364"/>
    </location>
</feature>
<feature type="transmembrane region" description="Helical" evidence="8">
    <location>
        <begin position="50"/>
        <end position="66"/>
    </location>
</feature>
<evidence type="ECO:0000256" key="4">
    <source>
        <dbReference type="ARBA" id="ARBA00022475"/>
    </source>
</evidence>
<dbReference type="GO" id="GO:0042910">
    <property type="term" value="F:xenobiotic transmembrane transporter activity"/>
    <property type="evidence" value="ECO:0007669"/>
    <property type="project" value="InterPro"/>
</dbReference>
<feature type="transmembrane region" description="Helical" evidence="8">
    <location>
        <begin position="281"/>
        <end position="302"/>
    </location>
</feature>
<keyword evidence="5 8" id="KW-0812">Transmembrane</keyword>
<dbReference type="InterPro" id="IPR004812">
    <property type="entry name" value="Efflux_drug-R_Bcr/CmlA"/>
</dbReference>
<dbReference type="Gene3D" id="1.20.1720.10">
    <property type="entry name" value="Multidrug resistance protein D"/>
    <property type="match status" value="1"/>
</dbReference>
<gene>
    <name evidence="10" type="ORF">FF125_11415</name>
</gene>
<accession>A0A5B7TQG3</accession>
<dbReference type="PANTHER" id="PTHR23502">
    <property type="entry name" value="MAJOR FACILITATOR SUPERFAMILY"/>
    <property type="match status" value="1"/>
</dbReference>
<keyword evidence="6 8" id="KW-1133">Transmembrane helix</keyword>
<dbReference type="CDD" id="cd17320">
    <property type="entry name" value="MFS_MdfA_MDR_like"/>
    <property type="match status" value="1"/>
</dbReference>
<protein>
    <submittedName>
        <fullName evidence="10">Multidrug effflux MFS transporter</fullName>
    </submittedName>
</protein>
<dbReference type="OrthoDB" id="9800416at2"/>
<dbReference type="GO" id="GO:0005886">
    <property type="term" value="C:plasma membrane"/>
    <property type="evidence" value="ECO:0007669"/>
    <property type="project" value="UniProtKB-SubCell"/>
</dbReference>
<dbReference type="Pfam" id="PF07690">
    <property type="entry name" value="MFS_1"/>
    <property type="match status" value="1"/>
</dbReference>
<name>A0A5B7TQG3_9FLAO</name>
<feature type="transmembrane region" description="Helical" evidence="8">
    <location>
        <begin position="12"/>
        <end position="38"/>
    </location>
</feature>
<feature type="transmembrane region" description="Helical" evidence="8">
    <location>
        <begin position="78"/>
        <end position="97"/>
    </location>
</feature>
<dbReference type="EMBL" id="CP040749">
    <property type="protein sequence ID" value="QCX39015.1"/>
    <property type="molecule type" value="Genomic_DNA"/>
</dbReference>
<evidence type="ECO:0000256" key="3">
    <source>
        <dbReference type="ARBA" id="ARBA00022448"/>
    </source>
</evidence>
<feature type="domain" description="Major facilitator superfamily (MFS) profile" evidence="9">
    <location>
        <begin position="9"/>
        <end position="397"/>
    </location>
</feature>
<dbReference type="InterPro" id="IPR036259">
    <property type="entry name" value="MFS_trans_sf"/>
</dbReference>
<evidence type="ECO:0000256" key="7">
    <source>
        <dbReference type="ARBA" id="ARBA00023136"/>
    </source>
</evidence>
<feature type="transmembrane region" description="Helical" evidence="8">
    <location>
        <begin position="166"/>
        <end position="183"/>
    </location>
</feature>
<proteinExistence type="inferred from homology"/>
<feature type="transmembrane region" description="Helical" evidence="8">
    <location>
        <begin position="216"/>
        <end position="234"/>
    </location>
</feature>
<evidence type="ECO:0000256" key="5">
    <source>
        <dbReference type="ARBA" id="ARBA00022692"/>
    </source>
</evidence>
<dbReference type="KEGG" id="fbe:FF125_11415"/>
<feature type="transmembrane region" description="Helical" evidence="8">
    <location>
        <begin position="136"/>
        <end position="154"/>
    </location>
</feature>
<dbReference type="PROSITE" id="PS50850">
    <property type="entry name" value="MFS"/>
    <property type="match status" value="1"/>
</dbReference>
<dbReference type="RefSeq" id="WP_138949892.1">
    <property type="nucleotide sequence ID" value="NZ_CP040749.1"/>
</dbReference>
<keyword evidence="11" id="KW-1185">Reference proteome</keyword>
<dbReference type="InterPro" id="IPR011701">
    <property type="entry name" value="MFS"/>
</dbReference>
<comment type="similarity">
    <text evidence="2">Belongs to the major facilitator superfamily. Bcr/CmlA family.</text>
</comment>
<dbReference type="AlphaFoldDB" id="A0A5B7TQG3"/>
<evidence type="ECO:0000256" key="6">
    <source>
        <dbReference type="ARBA" id="ARBA00022989"/>
    </source>
</evidence>
<organism evidence="10 11">
    <name type="scientific">Aureibaculum algae</name>
    <dbReference type="NCBI Taxonomy" id="2584122"/>
    <lineage>
        <taxon>Bacteria</taxon>
        <taxon>Pseudomonadati</taxon>
        <taxon>Bacteroidota</taxon>
        <taxon>Flavobacteriia</taxon>
        <taxon>Flavobacteriales</taxon>
        <taxon>Flavobacteriaceae</taxon>
        <taxon>Aureibaculum</taxon>
    </lineage>
</organism>
<keyword evidence="3" id="KW-0813">Transport</keyword>
<keyword evidence="4" id="KW-1003">Cell membrane</keyword>
<dbReference type="PANTHER" id="PTHR23502:SF132">
    <property type="entry name" value="POLYAMINE TRANSPORTER 2-RELATED"/>
    <property type="match status" value="1"/>
</dbReference>
<dbReference type="InterPro" id="IPR020846">
    <property type="entry name" value="MFS_dom"/>
</dbReference>
<evidence type="ECO:0000256" key="2">
    <source>
        <dbReference type="ARBA" id="ARBA00006236"/>
    </source>
</evidence>
<dbReference type="SUPFAM" id="SSF103473">
    <property type="entry name" value="MFS general substrate transporter"/>
    <property type="match status" value="1"/>
</dbReference>
<dbReference type="NCBIfam" id="TIGR00710">
    <property type="entry name" value="efflux_Bcr_CflA"/>
    <property type="match status" value="1"/>
</dbReference>
<dbReference type="Proteomes" id="UP000306229">
    <property type="component" value="Chromosome"/>
</dbReference>
<evidence type="ECO:0000313" key="10">
    <source>
        <dbReference type="EMBL" id="QCX39015.1"/>
    </source>
</evidence>
<feature type="transmembrane region" description="Helical" evidence="8">
    <location>
        <begin position="254"/>
        <end position="274"/>
    </location>
</feature>
<evidence type="ECO:0000313" key="11">
    <source>
        <dbReference type="Proteomes" id="UP000306229"/>
    </source>
</evidence>
<comment type="subcellular location">
    <subcellularLocation>
        <location evidence="1">Cell membrane</location>
        <topology evidence="1">Multi-pass membrane protein</topology>
    </subcellularLocation>
</comment>